<keyword evidence="1" id="KW-0812">Transmembrane</keyword>
<dbReference type="Pfam" id="PF14068">
    <property type="entry name" value="YuiB"/>
    <property type="match status" value="1"/>
</dbReference>
<comment type="caution">
    <text evidence="2">The sequence shown here is derived from an EMBL/GenBank/DDBJ whole genome shotgun (WGS) entry which is preliminary data.</text>
</comment>
<feature type="transmembrane region" description="Helical" evidence="1">
    <location>
        <begin position="78"/>
        <end position="98"/>
    </location>
</feature>
<gene>
    <name evidence="2" type="ORF">J2S00_003806</name>
</gene>
<dbReference type="RefSeq" id="WP_307343495.1">
    <property type="nucleotide sequence ID" value="NZ_JAUSUQ010000025.1"/>
</dbReference>
<proteinExistence type="predicted"/>
<accession>A0ABU0CXU1</accession>
<keyword evidence="1" id="KW-1133">Transmembrane helix</keyword>
<name>A0ABU0CXU1_9BACI</name>
<dbReference type="InterPro" id="IPR025917">
    <property type="entry name" value="YuiB"/>
</dbReference>
<feature type="transmembrane region" description="Helical" evidence="1">
    <location>
        <begin position="36"/>
        <end position="58"/>
    </location>
</feature>
<keyword evidence="3" id="KW-1185">Reference proteome</keyword>
<dbReference type="EMBL" id="JAUSUQ010000025">
    <property type="protein sequence ID" value="MDQ0340966.1"/>
    <property type="molecule type" value="Genomic_DNA"/>
</dbReference>
<evidence type="ECO:0008006" key="4">
    <source>
        <dbReference type="Google" id="ProtNLM"/>
    </source>
</evidence>
<evidence type="ECO:0000313" key="2">
    <source>
        <dbReference type="EMBL" id="MDQ0340966.1"/>
    </source>
</evidence>
<protein>
    <recommendedName>
        <fullName evidence="4">YuiB-like membrane protein</fullName>
    </recommendedName>
</protein>
<keyword evidence="1" id="KW-0472">Membrane</keyword>
<feature type="transmembrane region" description="Helical" evidence="1">
    <location>
        <begin position="6"/>
        <end position="24"/>
    </location>
</feature>
<dbReference type="Proteomes" id="UP001232445">
    <property type="component" value="Unassembled WGS sequence"/>
</dbReference>
<reference evidence="2 3" key="1">
    <citation type="submission" date="2023-07" db="EMBL/GenBank/DDBJ databases">
        <title>Genomic Encyclopedia of Type Strains, Phase IV (KMG-IV): sequencing the most valuable type-strain genomes for metagenomic binning, comparative biology and taxonomic classification.</title>
        <authorList>
            <person name="Goeker M."/>
        </authorList>
    </citation>
    <scope>NUCLEOTIDE SEQUENCE [LARGE SCALE GENOMIC DNA]</scope>
    <source>
        <strain evidence="2 3">DSM 17740</strain>
    </source>
</reference>
<evidence type="ECO:0000256" key="1">
    <source>
        <dbReference type="SAM" id="Phobius"/>
    </source>
</evidence>
<organism evidence="2 3">
    <name type="scientific">Caldalkalibacillus uzonensis</name>
    <dbReference type="NCBI Taxonomy" id="353224"/>
    <lineage>
        <taxon>Bacteria</taxon>
        <taxon>Bacillati</taxon>
        <taxon>Bacillota</taxon>
        <taxon>Bacilli</taxon>
        <taxon>Bacillales</taxon>
        <taxon>Bacillaceae</taxon>
        <taxon>Caldalkalibacillus</taxon>
    </lineage>
</organism>
<evidence type="ECO:0000313" key="3">
    <source>
        <dbReference type="Proteomes" id="UP001232445"/>
    </source>
</evidence>
<sequence>MDPLQFIISILLFLILFFGIGFILNMLLKTTWLPGLILYPIVVLLIVSEVPLGAYFTAPGQSLAHLGEQLTSLLMVDYVILSAGFIGALLSGLSIQMLRARGYRMF</sequence>